<name>A0A348FVR1_9HYPH</name>
<dbReference type="RefSeq" id="WP_126396579.1">
    <property type="nucleotide sequence ID" value="NZ_AP018907.1"/>
</dbReference>
<protein>
    <recommendedName>
        <fullName evidence="4">Histidine kinase</fullName>
    </recommendedName>
</protein>
<accession>A0A348FVR1</accession>
<evidence type="ECO:0000256" key="1">
    <source>
        <dbReference type="SAM" id="SignalP"/>
    </source>
</evidence>
<evidence type="ECO:0008006" key="4">
    <source>
        <dbReference type="Google" id="ProtNLM"/>
    </source>
</evidence>
<feature type="signal peptide" evidence="1">
    <location>
        <begin position="1"/>
        <end position="19"/>
    </location>
</feature>
<dbReference type="AlphaFoldDB" id="A0A348FVR1"/>
<feature type="chain" id="PRO_5016634891" description="Histidine kinase" evidence="1">
    <location>
        <begin position="20"/>
        <end position="162"/>
    </location>
</feature>
<evidence type="ECO:0000313" key="2">
    <source>
        <dbReference type="EMBL" id="BBF91394.1"/>
    </source>
</evidence>
<organism evidence="2 3">
    <name type="scientific">Blastochloris tepida</name>
    <dbReference type="NCBI Taxonomy" id="2233851"/>
    <lineage>
        <taxon>Bacteria</taxon>
        <taxon>Pseudomonadati</taxon>
        <taxon>Pseudomonadota</taxon>
        <taxon>Alphaproteobacteria</taxon>
        <taxon>Hyphomicrobiales</taxon>
        <taxon>Blastochloridaceae</taxon>
        <taxon>Blastochloris</taxon>
    </lineage>
</organism>
<dbReference type="EMBL" id="AP018907">
    <property type="protein sequence ID" value="BBF91394.1"/>
    <property type="molecule type" value="Genomic_DNA"/>
</dbReference>
<dbReference type="Gene3D" id="3.40.1000.10">
    <property type="entry name" value="Mog1/PsbP, alpha/beta/alpha sandwich"/>
    <property type="match status" value="1"/>
</dbReference>
<dbReference type="KEGG" id="blag:BLTE_00790"/>
<keyword evidence="3" id="KW-1185">Reference proteome</keyword>
<reference evidence="2 3" key="1">
    <citation type="submission" date="2018-08" db="EMBL/GenBank/DDBJ databases">
        <title>Complete genome sequencing of Blastochloris tepida GI.</title>
        <authorList>
            <person name="Tsukatani Y."/>
            <person name="Mori H."/>
        </authorList>
    </citation>
    <scope>NUCLEOTIDE SEQUENCE [LARGE SCALE GENOMIC DNA]</scope>
    <source>
        <strain evidence="2 3">GI</strain>
    </source>
</reference>
<dbReference type="Proteomes" id="UP000266934">
    <property type="component" value="Chromosome"/>
</dbReference>
<keyword evidence="1" id="KW-0732">Signal</keyword>
<evidence type="ECO:0000313" key="3">
    <source>
        <dbReference type="Proteomes" id="UP000266934"/>
    </source>
</evidence>
<sequence>MRLILAVIASLAFAATAEAATFRLGTPPVFSIALPDDWESSEIDKGVESTSKDEEIYIAAEVVSIAKLEDAVTQAVAYLISEGVRIDEKTETRGEGKIGGMDAIFVEYSGKDEDDEATEVSIGVIVASPTTAVIVTYWGSPDGEKANAAALKTIVDSIKKID</sequence>
<gene>
    <name evidence="2" type="ORF">BLTE_00790</name>
</gene>
<proteinExistence type="predicted"/>
<dbReference type="OrthoDB" id="7993061at2"/>